<feature type="domain" description="Methyltransferase" evidence="1">
    <location>
        <begin position="61"/>
        <end position="146"/>
    </location>
</feature>
<organism evidence="2 3">
    <name type="scientific">Biformimicrobium ophioploci</name>
    <dbReference type="NCBI Taxonomy" id="3036711"/>
    <lineage>
        <taxon>Bacteria</taxon>
        <taxon>Pseudomonadati</taxon>
        <taxon>Pseudomonadota</taxon>
        <taxon>Gammaproteobacteria</taxon>
        <taxon>Cellvibrionales</taxon>
        <taxon>Microbulbiferaceae</taxon>
        <taxon>Biformimicrobium</taxon>
    </lineage>
</organism>
<reference evidence="2 3" key="1">
    <citation type="submission" date="2023-04" db="EMBL/GenBank/DDBJ databases">
        <title>Marinobulbifer ophiurae gen. nov., sp. Nov., isolate from tissue of brittle star Ophioplocus japonicus.</title>
        <authorList>
            <person name="Kawano K."/>
            <person name="Sawayama S."/>
            <person name="Nakagawa S."/>
        </authorList>
    </citation>
    <scope>NUCLEOTIDE SEQUENCE [LARGE SCALE GENOMIC DNA]</scope>
    <source>
        <strain evidence="2 3">NKW57</strain>
    </source>
</reference>
<sequence length="317" mass="35318">MPTLFFEVYKVMTDSENQWTEYWSNEGAGGEVFVNRQGEKHPKLREYWQEALSGLPEGTRILDLACGAGSIYRDIASASSGYRLAAADLSEKATQQLKDQMPAVETIVCSADDVPEASGAFDMVVSQFGVEYAGHAGLQEAMRLVAASGQLRLLCHIEDGFIDDRNQRELAGLKLIRDTGFIDHAISVTSETASRNEASAKAAVEAFTSIEPEVAAFVAKNPHGFHSHLYQGFRTMFCNRQRYRTSDIVGWLEAMREEQAKAETRIGEIRGATLSKDDIDQLRARLEAENFRDISIREFTLPEYTQPVAWAIHATRP</sequence>
<dbReference type="SUPFAM" id="SSF53335">
    <property type="entry name" value="S-adenosyl-L-methionine-dependent methyltransferases"/>
    <property type="match status" value="1"/>
</dbReference>
<dbReference type="Gene3D" id="3.40.50.150">
    <property type="entry name" value="Vaccinia Virus protein VP39"/>
    <property type="match status" value="1"/>
</dbReference>
<dbReference type="InterPro" id="IPR041698">
    <property type="entry name" value="Methyltransf_25"/>
</dbReference>
<name>A0ABQ6LZ15_9GAMM</name>
<evidence type="ECO:0000313" key="3">
    <source>
        <dbReference type="Proteomes" id="UP001224392"/>
    </source>
</evidence>
<dbReference type="Proteomes" id="UP001224392">
    <property type="component" value="Unassembled WGS sequence"/>
</dbReference>
<evidence type="ECO:0000259" key="1">
    <source>
        <dbReference type="Pfam" id="PF13649"/>
    </source>
</evidence>
<dbReference type="InterPro" id="IPR029063">
    <property type="entry name" value="SAM-dependent_MTases_sf"/>
</dbReference>
<gene>
    <name evidence="2" type="ORF">MNKW57_15960</name>
</gene>
<proteinExistence type="predicted"/>
<keyword evidence="3" id="KW-1185">Reference proteome</keyword>
<protein>
    <recommendedName>
        <fullName evidence="1">Methyltransferase domain-containing protein</fullName>
    </recommendedName>
</protein>
<dbReference type="CDD" id="cd02440">
    <property type="entry name" value="AdoMet_MTases"/>
    <property type="match status" value="1"/>
</dbReference>
<dbReference type="Pfam" id="PF13649">
    <property type="entry name" value="Methyltransf_25"/>
    <property type="match status" value="1"/>
</dbReference>
<evidence type="ECO:0000313" key="2">
    <source>
        <dbReference type="EMBL" id="GMG87275.1"/>
    </source>
</evidence>
<dbReference type="EMBL" id="BSYJ01000003">
    <property type="protein sequence ID" value="GMG87275.1"/>
    <property type="molecule type" value="Genomic_DNA"/>
</dbReference>
<comment type="caution">
    <text evidence="2">The sequence shown here is derived from an EMBL/GenBank/DDBJ whole genome shotgun (WGS) entry which is preliminary data.</text>
</comment>
<accession>A0ABQ6LZ15</accession>